<reference evidence="1" key="1">
    <citation type="submission" date="2018-02" db="EMBL/GenBank/DDBJ databases">
        <title>Rhizophora mucronata_Transcriptome.</title>
        <authorList>
            <person name="Meera S.P."/>
            <person name="Sreeshan A."/>
            <person name="Augustine A."/>
        </authorList>
    </citation>
    <scope>NUCLEOTIDE SEQUENCE</scope>
    <source>
        <tissue evidence="1">Leaf</tissue>
    </source>
</reference>
<sequence>MPLFATTATKLTKTVALKPFNRMINVFKHDLLNIMPTHITRLESVKDNLSQTNTINAAQMILGPFYGHAGMAKL</sequence>
<proteinExistence type="predicted"/>
<evidence type="ECO:0000313" key="1">
    <source>
        <dbReference type="EMBL" id="MBX07821.1"/>
    </source>
</evidence>
<dbReference type="AlphaFoldDB" id="A0A2P2KQ20"/>
<protein>
    <submittedName>
        <fullName evidence="1">Uncharacterized protein</fullName>
    </submittedName>
</protein>
<name>A0A2P2KQ20_RHIMU</name>
<dbReference type="EMBL" id="GGEC01027336">
    <property type="protein sequence ID" value="MBX07820.1"/>
    <property type="molecule type" value="Transcribed_RNA"/>
</dbReference>
<organism evidence="1">
    <name type="scientific">Rhizophora mucronata</name>
    <name type="common">Asiatic mangrove</name>
    <dbReference type="NCBI Taxonomy" id="61149"/>
    <lineage>
        <taxon>Eukaryota</taxon>
        <taxon>Viridiplantae</taxon>
        <taxon>Streptophyta</taxon>
        <taxon>Embryophyta</taxon>
        <taxon>Tracheophyta</taxon>
        <taxon>Spermatophyta</taxon>
        <taxon>Magnoliopsida</taxon>
        <taxon>eudicotyledons</taxon>
        <taxon>Gunneridae</taxon>
        <taxon>Pentapetalae</taxon>
        <taxon>rosids</taxon>
        <taxon>fabids</taxon>
        <taxon>Malpighiales</taxon>
        <taxon>Rhizophoraceae</taxon>
        <taxon>Rhizophora</taxon>
    </lineage>
</organism>
<accession>A0A2P2KQ20</accession>
<dbReference type="EMBL" id="GGEC01027337">
    <property type="protein sequence ID" value="MBX07821.1"/>
    <property type="molecule type" value="Transcribed_RNA"/>
</dbReference>